<gene>
    <name evidence="3" type="ORF">BKA08_001744</name>
</gene>
<feature type="transmembrane region" description="Helical" evidence="2">
    <location>
        <begin position="105"/>
        <end position="123"/>
    </location>
</feature>
<feature type="transmembrane region" description="Helical" evidence="2">
    <location>
        <begin position="135"/>
        <end position="158"/>
    </location>
</feature>
<dbReference type="Proteomes" id="UP000516957">
    <property type="component" value="Unassembled WGS sequence"/>
</dbReference>
<proteinExistence type="predicted"/>
<dbReference type="Pfam" id="PF10011">
    <property type="entry name" value="DUF2254"/>
    <property type="match status" value="1"/>
</dbReference>
<evidence type="ECO:0000313" key="4">
    <source>
        <dbReference type="Proteomes" id="UP000516957"/>
    </source>
</evidence>
<evidence type="ECO:0000313" key="3">
    <source>
        <dbReference type="EMBL" id="NYD57506.1"/>
    </source>
</evidence>
<dbReference type="RefSeq" id="WP_179615258.1">
    <property type="nucleotide sequence ID" value="NZ_CP059163.1"/>
</dbReference>
<sequence length="436" mass="47068">MVSRITALGSRVRSSLFFVPMLCVLGGAVLGQAMLAVDAQVTGIDPRLTATVDSARTVLTTVAGATLSFAGIAFSVSLLLISLASSQYSPRVVHGMFRDPFNKRVMGLVIGTFTYCLVVLRAVRSSLEGTEEPIVPSVSILLAVLLGIASVLAIIAFINHGAHSMDVSKILHRVTQEALQQASSGWPDPDPDPDPDSDRQLGGGDGDLPEDATVVRFTSYGWVENVDFDRLLQVLPPGSRARLETFAGRYAIQNTPVCRVWPPVDDETVHDSIRAAVMVGETRTMQQDVAYGVRQLADVALKAMSPGVNDPTTAHDAISHTGTVLADLLCRVPPAQHLAGERGQVLLVPHATTYAMLVGLAFDEVRLVSAEDPAVLIYLLDVIHQVEQSIDHLHRPEAVAALRTQAELVRSMVEDADVPERDRQRVRDAYLAWHNA</sequence>
<keyword evidence="2" id="KW-1133">Transmembrane helix</keyword>
<comment type="caution">
    <text evidence="3">The sequence shown here is derived from an EMBL/GenBank/DDBJ whole genome shotgun (WGS) entry which is preliminary data.</text>
</comment>
<reference evidence="3 4" key="1">
    <citation type="submission" date="2020-07" db="EMBL/GenBank/DDBJ databases">
        <title>Sequencing the genomes of 1000 actinobacteria strains.</title>
        <authorList>
            <person name="Klenk H.-P."/>
        </authorList>
    </citation>
    <scope>NUCLEOTIDE SEQUENCE [LARGE SCALE GENOMIC DNA]</scope>
    <source>
        <strain evidence="3 4">DSM 18965</strain>
    </source>
</reference>
<feature type="transmembrane region" description="Helical" evidence="2">
    <location>
        <begin position="57"/>
        <end position="84"/>
    </location>
</feature>
<feature type="region of interest" description="Disordered" evidence="1">
    <location>
        <begin position="181"/>
        <end position="211"/>
    </location>
</feature>
<organism evidence="3 4">
    <name type="scientific">Nocardioides marinisabuli</name>
    <dbReference type="NCBI Taxonomy" id="419476"/>
    <lineage>
        <taxon>Bacteria</taxon>
        <taxon>Bacillati</taxon>
        <taxon>Actinomycetota</taxon>
        <taxon>Actinomycetes</taxon>
        <taxon>Propionibacteriales</taxon>
        <taxon>Nocardioidaceae</taxon>
        <taxon>Nocardioides</taxon>
    </lineage>
</organism>
<dbReference type="EMBL" id="JACCBE010000001">
    <property type="protein sequence ID" value="NYD57506.1"/>
    <property type="molecule type" value="Genomic_DNA"/>
</dbReference>
<feature type="transmembrane region" description="Helical" evidence="2">
    <location>
        <begin position="16"/>
        <end position="37"/>
    </location>
</feature>
<evidence type="ECO:0000256" key="2">
    <source>
        <dbReference type="SAM" id="Phobius"/>
    </source>
</evidence>
<evidence type="ECO:0000256" key="1">
    <source>
        <dbReference type="SAM" id="MobiDB-lite"/>
    </source>
</evidence>
<accession>A0A7Y9F1A2</accession>
<dbReference type="AlphaFoldDB" id="A0A7Y9F1A2"/>
<name>A0A7Y9F1A2_9ACTN</name>
<keyword evidence="2" id="KW-0472">Membrane</keyword>
<keyword evidence="2" id="KW-0812">Transmembrane</keyword>
<keyword evidence="4" id="KW-1185">Reference proteome</keyword>
<protein>
    <submittedName>
        <fullName evidence="3">Putative membrane protein</fullName>
    </submittedName>
</protein>
<dbReference type="InterPro" id="IPR018723">
    <property type="entry name" value="DUF2254_membrane"/>
</dbReference>